<name>A0A1C3W5E5_9HYPH</name>
<sequence>MDLLEKAADAGQKTGMWISVESRRSFMHRHFKHFLHRHEPKGHWQGHLKSGVGAITGMTAVGALAIATGIPLLIAPFGATAVLIFGQPKSPLAQPANVLGGYLLAAIVGSLAMALLPGLWWAAAIAVGLAIAAMLILRVTHPPAGAVPLVAFGSHLSAWTLFTVVGLGGLLLIVIAVLHHLIPPRQQYPLRAD</sequence>
<evidence type="ECO:0000313" key="3">
    <source>
        <dbReference type="EMBL" id="SCB35259.1"/>
    </source>
</evidence>
<accession>A0A1C3W5E5</accession>
<dbReference type="Proteomes" id="UP000199205">
    <property type="component" value="Unassembled WGS sequence"/>
</dbReference>
<keyword evidence="1" id="KW-0812">Transmembrane</keyword>
<protein>
    <submittedName>
        <fullName evidence="3">HPP family protein</fullName>
    </submittedName>
</protein>
<evidence type="ECO:0000256" key="1">
    <source>
        <dbReference type="SAM" id="Phobius"/>
    </source>
</evidence>
<dbReference type="InterPro" id="IPR007065">
    <property type="entry name" value="HPP"/>
</dbReference>
<proteinExistence type="predicted"/>
<dbReference type="Pfam" id="PF04982">
    <property type="entry name" value="TM_HPP"/>
    <property type="match status" value="1"/>
</dbReference>
<gene>
    <name evidence="3" type="ORF">GA0061101_108211</name>
</gene>
<dbReference type="EMBL" id="FMAF01000008">
    <property type="protein sequence ID" value="SCB35259.1"/>
    <property type="molecule type" value="Genomic_DNA"/>
</dbReference>
<keyword evidence="1" id="KW-1133">Transmembrane helix</keyword>
<keyword evidence="1" id="KW-0472">Membrane</keyword>
<feature type="transmembrane region" description="Helical" evidence="1">
    <location>
        <begin position="119"/>
        <end position="137"/>
    </location>
</feature>
<reference evidence="3 4" key="1">
    <citation type="submission" date="2016-08" db="EMBL/GenBank/DDBJ databases">
        <authorList>
            <person name="Seilhamer J.J."/>
        </authorList>
    </citation>
    <scope>NUCLEOTIDE SEQUENCE [LARGE SCALE GENOMIC DNA]</scope>
    <source>
        <strain evidence="3 4">P1-7</strain>
    </source>
</reference>
<evidence type="ECO:0000259" key="2">
    <source>
        <dbReference type="Pfam" id="PF04982"/>
    </source>
</evidence>
<feature type="domain" description="HPP transmembrane region" evidence="2">
    <location>
        <begin position="40"/>
        <end position="189"/>
    </location>
</feature>
<feature type="transmembrane region" description="Helical" evidence="1">
    <location>
        <begin position="96"/>
        <end position="113"/>
    </location>
</feature>
<dbReference type="InterPro" id="IPR058581">
    <property type="entry name" value="TM_HPP"/>
</dbReference>
<feature type="transmembrane region" description="Helical" evidence="1">
    <location>
        <begin position="158"/>
        <end position="182"/>
    </location>
</feature>
<evidence type="ECO:0000313" key="4">
    <source>
        <dbReference type="Proteomes" id="UP000199205"/>
    </source>
</evidence>
<organism evidence="3 4">
    <name type="scientific">Rhizobium lusitanum</name>
    <dbReference type="NCBI Taxonomy" id="293958"/>
    <lineage>
        <taxon>Bacteria</taxon>
        <taxon>Pseudomonadati</taxon>
        <taxon>Pseudomonadota</taxon>
        <taxon>Alphaproteobacteria</taxon>
        <taxon>Hyphomicrobiales</taxon>
        <taxon>Rhizobiaceae</taxon>
        <taxon>Rhizobium/Agrobacterium group</taxon>
        <taxon>Rhizobium</taxon>
    </lineage>
</organism>
<dbReference type="AlphaFoldDB" id="A0A1C3W5E5"/>
<feature type="transmembrane region" description="Helical" evidence="1">
    <location>
        <begin position="60"/>
        <end position="84"/>
    </location>
</feature>
<dbReference type="PANTHER" id="PTHR33741:SF5">
    <property type="entry name" value="TRANSMEMBRANE PROTEIN DDB_G0269096-RELATED"/>
    <property type="match status" value="1"/>
</dbReference>
<dbReference type="PANTHER" id="PTHR33741">
    <property type="entry name" value="TRANSMEMBRANE PROTEIN DDB_G0269096-RELATED"/>
    <property type="match status" value="1"/>
</dbReference>